<dbReference type="GO" id="GO:0005852">
    <property type="term" value="C:eukaryotic translation initiation factor 3 complex"/>
    <property type="evidence" value="ECO:0007669"/>
    <property type="project" value="InterPro"/>
</dbReference>
<feature type="compositionally biased region" description="Acidic residues" evidence="1">
    <location>
        <begin position="195"/>
        <end position="206"/>
    </location>
</feature>
<dbReference type="Pfam" id="PF08597">
    <property type="entry name" value="eIF3_subunit"/>
    <property type="match status" value="1"/>
</dbReference>
<name>A0A183BLG5_GLOPA</name>
<evidence type="ECO:0000256" key="1">
    <source>
        <dbReference type="SAM" id="MobiDB-lite"/>
    </source>
</evidence>
<dbReference type="WBParaSite" id="GPLIN_000145000">
    <property type="protein sequence ID" value="GPLIN_000145000"/>
    <property type="gene ID" value="GPLIN_000145000"/>
</dbReference>
<dbReference type="GO" id="GO:0003743">
    <property type="term" value="F:translation initiation factor activity"/>
    <property type="evidence" value="ECO:0007669"/>
    <property type="project" value="InterPro"/>
</dbReference>
<sequence length="212" mass="24573">MADNWDDEDYDPTTQMADKIASLGLDDVIRQQQQQKVLAVETSQQKDEKMPSSLNNGGGGGKQKENVAELSEREKREAQLRADGAAAMDLFGLAAERKEPTYEDLRSKEDFQAFADKLGEQFEARHDDPNYLLFVNSLVDHLTSPMNKLQLQIVMATIQEHLDVHLKREEEELKRQQEQSQKKETKKKKNKQLEEDVIEDDYDDYDEQLHRY</sequence>
<accession>A0A183BLG5</accession>
<feature type="compositionally biased region" description="Basic and acidic residues" evidence="1">
    <location>
        <begin position="171"/>
        <end position="183"/>
    </location>
</feature>
<reference evidence="2" key="2">
    <citation type="submission" date="2014-05" db="EMBL/GenBank/DDBJ databases">
        <title>The genome and life-stage specific transcriptomes of Globodera pallida elucidate key aspects of plant parasitism by a cyst nematode.</title>
        <authorList>
            <person name="Cotton J.A."/>
            <person name="Lilley C.J."/>
            <person name="Jones L.M."/>
            <person name="Kikuchi T."/>
            <person name="Reid A.J."/>
            <person name="Thorpe P."/>
            <person name="Tsai I.J."/>
            <person name="Beasley H."/>
            <person name="Blok V."/>
            <person name="Cock P.J.A."/>
            <person name="Van den Akker S.E."/>
            <person name="Holroyd N."/>
            <person name="Hunt M."/>
            <person name="Mantelin S."/>
            <person name="Naghra H."/>
            <person name="Pain A."/>
            <person name="Palomares-Rius J.E."/>
            <person name="Zarowiecki M."/>
            <person name="Berriman M."/>
            <person name="Jones J.T."/>
            <person name="Urwin P.E."/>
        </authorList>
    </citation>
    <scope>NUCLEOTIDE SEQUENCE [LARGE SCALE GENOMIC DNA]</scope>
    <source>
        <strain evidence="2">Lindley</strain>
    </source>
</reference>
<reference evidence="2" key="1">
    <citation type="submission" date="2013-12" db="EMBL/GenBank/DDBJ databases">
        <authorList>
            <person name="Aslett M."/>
        </authorList>
    </citation>
    <scope>NUCLEOTIDE SEQUENCE [LARGE SCALE GENOMIC DNA]</scope>
    <source>
        <strain evidence="2">Lindley</strain>
    </source>
</reference>
<reference evidence="3" key="3">
    <citation type="submission" date="2016-06" db="UniProtKB">
        <authorList>
            <consortium name="WormBaseParasite"/>
        </authorList>
    </citation>
    <scope>IDENTIFICATION</scope>
</reference>
<protein>
    <submittedName>
        <fullName evidence="3">Eukaryotic translation initiation factor 3 30 kDa subunit</fullName>
    </submittedName>
</protein>
<dbReference type="InterPro" id="IPR013906">
    <property type="entry name" value="eIF3j"/>
</dbReference>
<feature type="region of interest" description="Disordered" evidence="1">
    <location>
        <begin position="171"/>
        <end position="212"/>
    </location>
</feature>
<dbReference type="Proteomes" id="UP000050741">
    <property type="component" value="Unassembled WGS sequence"/>
</dbReference>
<proteinExistence type="predicted"/>
<feature type="compositionally biased region" description="Basic and acidic residues" evidence="1">
    <location>
        <begin position="62"/>
        <end position="78"/>
    </location>
</feature>
<dbReference type="AlphaFoldDB" id="A0A183BLG5"/>
<organism evidence="2 3">
    <name type="scientific">Globodera pallida</name>
    <name type="common">Potato cyst nematode worm</name>
    <name type="synonym">Heterodera pallida</name>
    <dbReference type="NCBI Taxonomy" id="36090"/>
    <lineage>
        <taxon>Eukaryota</taxon>
        <taxon>Metazoa</taxon>
        <taxon>Ecdysozoa</taxon>
        <taxon>Nematoda</taxon>
        <taxon>Chromadorea</taxon>
        <taxon>Rhabditida</taxon>
        <taxon>Tylenchina</taxon>
        <taxon>Tylenchomorpha</taxon>
        <taxon>Tylenchoidea</taxon>
        <taxon>Heteroderidae</taxon>
        <taxon>Heteroderinae</taxon>
        <taxon>Globodera</taxon>
    </lineage>
</organism>
<evidence type="ECO:0000313" key="2">
    <source>
        <dbReference type="Proteomes" id="UP000050741"/>
    </source>
</evidence>
<evidence type="ECO:0000313" key="3">
    <source>
        <dbReference type="WBParaSite" id="GPLIN_000145000"/>
    </source>
</evidence>
<keyword evidence="2" id="KW-1185">Reference proteome</keyword>
<feature type="region of interest" description="Disordered" evidence="1">
    <location>
        <begin position="34"/>
        <end position="78"/>
    </location>
</feature>